<sequence>MSAKLTFRMIACEATGIMKKANSDAKNFPKKSDTNGPSMYAPKMEPTVVAITITDDQANTSTTTRCGPVTLL</sequence>
<keyword evidence="2" id="KW-1185">Reference proteome</keyword>
<organism evidence="1 2">
    <name type="scientific">Ancylostoma ceylanicum</name>
    <dbReference type="NCBI Taxonomy" id="53326"/>
    <lineage>
        <taxon>Eukaryota</taxon>
        <taxon>Metazoa</taxon>
        <taxon>Ecdysozoa</taxon>
        <taxon>Nematoda</taxon>
        <taxon>Chromadorea</taxon>
        <taxon>Rhabditida</taxon>
        <taxon>Rhabditina</taxon>
        <taxon>Rhabditomorpha</taxon>
        <taxon>Strongyloidea</taxon>
        <taxon>Ancylostomatidae</taxon>
        <taxon>Ancylostomatinae</taxon>
        <taxon>Ancylostoma</taxon>
    </lineage>
</organism>
<comment type="caution">
    <text evidence="1">The sequence shown here is derived from an EMBL/GenBank/DDBJ whole genome shotgun (WGS) entry which is preliminary data.</text>
</comment>
<protein>
    <submittedName>
        <fullName evidence="1">Uncharacterized protein</fullName>
    </submittedName>
</protein>
<dbReference type="AlphaFoldDB" id="A0A016TSK2"/>
<proteinExistence type="predicted"/>
<reference evidence="2" key="1">
    <citation type="journal article" date="2015" name="Nat. Genet.">
        <title>The genome and transcriptome of the zoonotic hookworm Ancylostoma ceylanicum identify infection-specific gene families.</title>
        <authorList>
            <person name="Schwarz E.M."/>
            <person name="Hu Y."/>
            <person name="Antoshechkin I."/>
            <person name="Miller M.M."/>
            <person name="Sternberg P.W."/>
            <person name="Aroian R.V."/>
        </authorList>
    </citation>
    <scope>NUCLEOTIDE SEQUENCE</scope>
    <source>
        <strain evidence="2">HY135</strain>
    </source>
</reference>
<evidence type="ECO:0000313" key="1">
    <source>
        <dbReference type="EMBL" id="EYC05770.1"/>
    </source>
</evidence>
<evidence type="ECO:0000313" key="2">
    <source>
        <dbReference type="Proteomes" id="UP000024635"/>
    </source>
</evidence>
<accession>A0A016TSK2</accession>
<dbReference type="EMBL" id="JARK01001416">
    <property type="protein sequence ID" value="EYC05770.1"/>
    <property type="molecule type" value="Genomic_DNA"/>
</dbReference>
<dbReference type="Proteomes" id="UP000024635">
    <property type="component" value="Unassembled WGS sequence"/>
</dbReference>
<gene>
    <name evidence="1" type="primary">Acey_s0080.g1350</name>
    <name evidence="1" type="ORF">Y032_0080g1350</name>
</gene>
<name>A0A016TSK2_9BILA</name>